<name>A0A3A1WH85_9HYPH</name>
<organism evidence="1 2">
    <name type="scientific">Aureimonas flava</name>
    <dbReference type="NCBI Taxonomy" id="2320271"/>
    <lineage>
        <taxon>Bacteria</taxon>
        <taxon>Pseudomonadati</taxon>
        <taxon>Pseudomonadota</taxon>
        <taxon>Alphaproteobacteria</taxon>
        <taxon>Hyphomicrobiales</taxon>
        <taxon>Aurantimonadaceae</taxon>
        <taxon>Aureimonas</taxon>
    </lineage>
</organism>
<dbReference type="Proteomes" id="UP000265750">
    <property type="component" value="Unassembled WGS sequence"/>
</dbReference>
<dbReference type="AlphaFoldDB" id="A0A3A1WH85"/>
<proteinExistence type="predicted"/>
<reference evidence="2" key="1">
    <citation type="submission" date="2018-09" db="EMBL/GenBank/DDBJ databases">
        <authorList>
            <person name="Tuo L."/>
        </authorList>
    </citation>
    <scope>NUCLEOTIDE SEQUENCE [LARGE SCALE GENOMIC DNA]</scope>
    <source>
        <strain evidence="2">M2BS4Y-1</strain>
    </source>
</reference>
<protein>
    <submittedName>
        <fullName evidence="1">Uncharacterized protein</fullName>
    </submittedName>
</protein>
<keyword evidence="2" id="KW-1185">Reference proteome</keyword>
<dbReference type="EMBL" id="QYRN01000020">
    <property type="protein sequence ID" value="RIX97006.1"/>
    <property type="molecule type" value="Genomic_DNA"/>
</dbReference>
<dbReference type="RefSeq" id="WP_119541725.1">
    <property type="nucleotide sequence ID" value="NZ_QYRN01000020.1"/>
</dbReference>
<evidence type="ECO:0000313" key="2">
    <source>
        <dbReference type="Proteomes" id="UP000265750"/>
    </source>
</evidence>
<sequence>MSDTAAEPQGVINPQVDAFDADTDLELMSPRAELEALAASVTVTERPDQLDLKDIHERPEVFQPRDRVSEQHIQELVRAIEPPRVCRRLQLLRGWSHDEENTAV</sequence>
<comment type="caution">
    <text evidence="1">The sequence shown here is derived from an EMBL/GenBank/DDBJ whole genome shotgun (WGS) entry which is preliminary data.</text>
</comment>
<accession>A0A3A1WH85</accession>
<evidence type="ECO:0000313" key="1">
    <source>
        <dbReference type="EMBL" id="RIX97006.1"/>
    </source>
</evidence>
<gene>
    <name evidence="1" type="ORF">D3218_19390</name>
</gene>